<dbReference type="EMBL" id="WBVM01000007">
    <property type="protein sequence ID" value="KAB2806959.1"/>
    <property type="molecule type" value="Genomic_DNA"/>
</dbReference>
<gene>
    <name evidence="1" type="ORF">F9L07_28415</name>
</gene>
<evidence type="ECO:0000313" key="2">
    <source>
        <dbReference type="Proteomes" id="UP000449906"/>
    </source>
</evidence>
<evidence type="ECO:0000313" key="1">
    <source>
        <dbReference type="EMBL" id="KAB2806959.1"/>
    </source>
</evidence>
<organism evidence="1 2">
    <name type="scientific">Nocardioides simplex</name>
    <name type="common">Arthrobacter simplex</name>
    <dbReference type="NCBI Taxonomy" id="2045"/>
    <lineage>
        <taxon>Bacteria</taxon>
        <taxon>Bacillati</taxon>
        <taxon>Actinomycetota</taxon>
        <taxon>Actinomycetes</taxon>
        <taxon>Propionibacteriales</taxon>
        <taxon>Nocardioidaceae</taxon>
        <taxon>Pimelobacter</taxon>
    </lineage>
</organism>
<sequence>MTATTDTEGETDVFWSPLFEEVQHDITFKPGYRLLLKPSTEEMGTRWYFQVESQRRDAVTGEMGTGRGGKRFLSPHACRSELTQTALALFLAYEEHEVREHFRYRGRQVYGPHINVEALWDIAQRTEVRQDTTTEGDTHP</sequence>
<dbReference type="Proteomes" id="UP000449906">
    <property type="component" value="Unassembled WGS sequence"/>
</dbReference>
<dbReference type="RefSeq" id="WP_151583289.1">
    <property type="nucleotide sequence ID" value="NZ_WBVM01000007.1"/>
</dbReference>
<comment type="caution">
    <text evidence="1">The sequence shown here is derived from an EMBL/GenBank/DDBJ whole genome shotgun (WGS) entry which is preliminary data.</text>
</comment>
<protein>
    <submittedName>
        <fullName evidence="1">Uncharacterized protein</fullName>
    </submittedName>
</protein>
<dbReference type="AlphaFoldDB" id="A0A7J5DQK2"/>
<reference evidence="1 2" key="1">
    <citation type="submission" date="2019-09" db="EMBL/GenBank/DDBJ databases">
        <title>Pimelobacter sp. isolated from Paulinella.</title>
        <authorList>
            <person name="Jeong S.E."/>
        </authorList>
    </citation>
    <scope>NUCLEOTIDE SEQUENCE [LARGE SCALE GENOMIC DNA]</scope>
    <source>
        <strain evidence="1 2">Pch-N</strain>
    </source>
</reference>
<proteinExistence type="predicted"/>
<accession>A0A7J5DQK2</accession>
<name>A0A7J5DQK2_NOCSI</name>